<feature type="compositionally biased region" description="Pro residues" evidence="1">
    <location>
        <begin position="711"/>
        <end position="723"/>
    </location>
</feature>
<comment type="caution">
    <text evidence="2">The sequence shown here is derived from an EMBL/GenBank/DDBJ whole genome shotgun (WGS) entry which is preliminary data.</text>
</comment>
<name>A0ABT5ZER7_9ACTN</name>
<dbReference type="InterPro" id="IPR050708">
    <property type="entry name" value="T6SS_VgrG/RHS"/>
</dbReference>
<keyword evidence="3" id="KW-1185">Reference proteome</keyword>
<feature type="compositionally biased region" description="Low complexity" evidence="1">
    <location>
        <begin position="613"/>
        <end position="622"/>
    </location>
</feature>
<evidence type="ECO:0008006" key="4">
    <source>
        <dbReference type="Google" id="ProtNLM"/>
    </source>
</evidence>
<feature type="region of interest" description="Disordered" evidence="1">
    <location>
        <begin position="613"/>
        <end position="762"/>
    </location>
</feature>
<evidence type="ECO:0000313" key="2">
    <source>
        <dbReference type="EMBL" id="MDF2261525.1"/>
    </source>
</evidence>
<feature type="compositionally biased region" description="Low complexity" evidence="1">
    <location>
        <begin position="674"/>
        <end position="685"/>
    </location>
</feature>
<dbReference type="NCBIfam" id="TIGR01643">
    <property type="entry name" value="YD_repeat_2x"/>
    <property type="match status" value="2"/>
</dbReference>
<dbReference type="PANTHER" id="PTHR32305">
    <property type="match status" value="1"/>
</dbReference>
<organism evidence="2 3">
    <name type="scientific">Streptantibioticus ferralitis</name>
    <dbReference type="NCBI Taxonomy" id="236510"/>
    <lineage>
        <taxon>Bacteria</taxon>
        <taxon>Bacillati</taxon>
        <taxon>Actinomycetota</taxon>
        <taxon>Actinomycetes</taxon>
        <taxon>Kitasatosporales</taxon>
        <taxon>Streptomycetaceae</taxon>
        <taxon>Streptantibioticus</taxon>
    </lineage>
</organism>
<dbReference type="Pfam" id="PF05593">
    <property type="entry name" value="RHS_repeat"/>
    <property type="match status" value="1"/>
</dbReference>
<feature type="compositionally biased region" description="Polar residues" evidence="1">
    <location>
        <begin position="686"/>
        <end position="696"/>
    </location>
</feature>
<dbReference type="Gene3D" id="2.180.10.10">
    <property type="entry name" value="RHS repeat-associated core"/>
    <property type="match status" value="1"/>
</dbReference>
<gene>
    <name evidence="2" type="ORF">P2L57_39180</name>
</gene>
<dbReference type="InterPro" id="IPR031325">
    <property type="entry name" value="RHS_repeat"/>
</dbReference>
<dbReference type="PANTHER" id="PTHR32305:SF17">
    <property type="entry name" value="TRNA NUCLEASE WAPA"/>
    <property type="match status" value="1"/>
</dbReference>
<dbReference type="InterPro" id="IPR006530">
    <property type="entry name" value="YD"/>
</dbReference>
<accession>A0ABT5ZER7</accession>
<evidence type="ECO:0000256" key="1">
    <source>
        <dbReference type="SAM" id="MobiDB-lite"/>
    </source>
</evidence>
<dbReference type="EMBL" id="JARHTQ010000064">
    <property type="protein sequence ID" value="MDF2261525.1"/>
    <property type="molecule type" value="Genomic_DNA"/>
</dbReference>
<protein>
    <recommendedName>
        <fullName evidence="4">YD repeat-containing protein</fullName>
    </recommendedName>
</protein>
<dbReference type="Proteomes" id="UP001220022">
    <property type="component" value="Unassembled WGS sequence"/>
</dbReference>
<proteinExistence type="predicted"/>
<sequence>MVTDTFYDTRGWKTATYNGWWDSATTPNTALVSAANLKDEVPNQDYYTYDGLGRVVVDNSEKDNVVVSATTTLYNGDRTTVIPPTGGVTKTTITDPTGRTNELDEYTAAPTLNTPSNTFTGIWTVSGGTTQATTYGFDGHGNQNSVTAGGSTWATSYKLLGEATGKNDPDAGNSTLQYDAVGNLTQATDARGKTISYTYDALSRKTAEYDAPTSGQSSSNQLSAWTYDNSNNVVSGMKYPIGHLTTQTAYSGGAAYTTQAKGFNVFGESIGETVTIPSSTEGTTLGTSYTFLHTYSTTTGLPLKDVYPSGGGLPSETVTHGYAGALDLPDVLGGTNGYANGVVHDAYGRVQQETLGSVSGSQAWITNTYDIHTSRLTDQLVTRSTATPTNVDEQAYTYDLAGNLTHQASTRLGSSSSSETQCYQYDTLDRLTQAWTATDSCAATPTTGNSSTVGDNLDSASAYWTAWSFDPLGKGLRTQQVDHSTTGGTDTTTTYAYDGNNAGQPHTLTATNTTGGTTVSTSASYDADGNTTTRTTPAAGTQNLTWSDNGRLTAITGGTAGDSHYVYNADGSLLLQKDPGTTTLYLPGEQLALSVTGTRYYPCLAAAQRYVPAAAPSSSKSPTRTAVLACSSTRPHRLRPGGSSPRTVRPAELPPRGSTTAASSTPPTTPAPNSPSSVPANTTPPQAASSASTHSSKPPAPRNSTATPTQPTTPLPSATPPDCAPSALATTPKRTRSGPSRTTSSIMKFPPVLGQRVSTLRG</sequence>
<reference evidence="2 3" key="1">
    <citation type="submission" date="2023-03" db="EMBL/GenBank/DDBJ databases">
        <title>Draft genome sequence of type strain Streptomyces ferralitis JCM 14344.</title>
        <authorList>
            <person name="Klaysubun C."/>
            <person name="Duangmal K."/>
        </authorList>
    </citation>
    <scope>NUCLEOTIDE SEQUENCE [LARGE SCALE GENOMIC DNA]</scope>
    <source>
        <strain evidence="2 3">JCM 14344</strain>
    </source>
</reference>
<evidence type="ECO:0000313" key="3">
    <source>
        <dbReference type="Proteomes" id="UP001220022"/>
    </source>
</evidence>